<dbReference type="AlphaFoldDB" id="A0A7X6M9V6"/>
<sequence>MTEVTSARRQRSPMRVLLLSLLVFGHFLCLVCHATATSAEALTDADMVPVSVQTASGTASGVALHGLNEDGQSIFDATEGDVSVDQRLIAEEVLMLLVLGVILVVVFWAVPPRPGPWFVRRPLVMARSGPPLFLSLCIQRV</sequence>
<evidence type="ECO:0000313" key="2">
    <source>
        <dbReference type="EMBL" id="NKY96664.1"/>
    </source>
</evidence>
<name>A0A7X6M9V6_9ACTN</name>
<gene>
    <name evidence="2" type="ORF">HGB44_03100</name>
</gene>
<feature type="transmembrane region" description="Helical" evidence="1">
    <location>
        <begin position="93"/>
        <end position="111"/>
    </location>
</feature>
<reference evidence="2 3" key="1">
    <citation type="submission" date="2020-04" db="EMBL/GenBank/DDBJ databases">
        <title>MicrobeNet Type strains.</title>
        <authorList>
            <person name="Nicholson A.C."/>
        </authorList>
    </citation>
    <scope>NUCLEOTIDE SEQUENCE [LARGE SCALE GENOMIC DNA]</scope>
    <source>
        <strain evidence="2 3">ATCC 23612</strain>
    </source>
</reference>
<accession>A0A7X6M9V6</accession>
<keyword evidence="1" id="KW-1133">Transmembrane helix</keyword>
<dbReference type="EMBL" id="JAAXPG010000002">
    <property type="protein sequence ID" value="NKY96664.1"/>
    <property type="molecule type" value="Genomic_DNA"/>
</dbReference>
<proteinExistence type="predicted"/>
<protein>
    <submittedName>
        <fullName evidence="2">Uncharacterized protein</fullName>
    </submittedName>
</protein>
<comment type="caution">
    <text evidence="2">The sequence shown here is derived from an EMBL/GenBank/DDBJ whole genome shotgun (WGS) entry which is preliminary data.</text>
</comment>
<organism evidence="2 3">
    <name type="scientific">Nocardiopsis alborubida</name>
    <dbReference type="NCBI Taxonomy" id="146802"/>
    <lineage>
        <taxon>Bacteria</taxon>
        <taxon>Bacillati</taxon>
        <taxon>Actinomycetota</taxon>
        <taxon>Actinomycetes</taxon>
        <taxon>Streptosporangiales</taxon>
        <taxon>Nocardiopsidaceae</taxon>
        <taxon>Nocardiopsis</taxon>
    </lineage>
</organism>
<evidence type="ECO:0000256" key="1">
    <source>
        <dbReference type="SAM" id="Phobius"/>
    </source>
</evidence>
<dbReference type="RefSeq" id="WP_168443919.1">
    <property type="nucleotide sequence ID" value="NZ_JAAXPG010000002.1"/>
</dbReference>
<keyword evidence="1" id="KW-0812">Transmembrane</keyword>
<dbReference type="Proteomes" id="UP000553209">
    <property type="component" value="Unassembled WGS sequence"/>
</dbReference>
<keyword evidence="1" id="KW-0472">Membrane</keyword>
<keyword evidence="3" id="KW-1185">Reference proteome</keyword>
<evidence type="ECO:0000313" key="3">
    <source>
        <dbReference type="Proteomes" id="UP000553209"/>
    </source>
</evidence>